<accession>K9D3J4</accession>
<gene>
    <name evidence="2" type="ORF">HMPREF9282_01954</name>
</gene>
<dbReference type="HOGENOM" id="CLU_3159081_0_0_9"/>
<dbReference type="AlphaFoldDB" id="K9D3J4"/>
<dbReference type="Proteomes" id="UP000009891">
    <property type="component" value="Unassembled WGS sequence"/>
</dbReference>
<feature type="transmembrane region" description="Helical" evidence="1">
    <location>
        <begin position="26"/>
        <end position="46"/>
    </location>
</feature>
<keyword evidence="3" id="KW-1185">Reference proteome</keyword>
<comment type="caution">
    <text evidence="2">The sequence shown here is derived from an EMBL/GenBank/DDBJ whole genome shotgun (WGS) entry which is preliminary data.</text>
</comment>
<evidence type="ECO:0000313" key="2">
    <source>
        <dbReference type="EMBL" id="EKU77736.1"/>
    </source>
</evidence>
<evidence type="ECO:0000256" key="1">
    <source>
        <dbReference type="SAM" id="Phobius"/>
    </source>
</evidence>
<reference evidence="2 3" key="1">
    <citation type="submission" date="2012-09" db="EMBL/GenBank/DDBJ databases">
        <title>The Genome Sequence of Veillonella ratti ACS-216-V-COL6B.</title>
        <authorList>
            <consortium name="The Broad Institute Genome Sequencing Platform"/>
            <person name="Earl A."/>
            <person name="Ward D."/>
            <person name="Feldgarden M."/>
            <person name="Gevers D."/>
            <person name="Saerens B."/>
            <person name="Vaneechoutte M."/>
            <person name="Walker B."/>
            <person name="Young S.K."/>
            <person name="Zeng Q."/>
            <person name="Gargeya S."/>
            <person name="Fitzgerald M."/>
            <person name="Haas B."/>
            <person name="Abouelleil A."/>
            <person name="Alvarado L."/>
            <person name="Arachchi H.M."/>
            <person name="Berlin A."/>
            <person name="Chapman S.B."/>
            <person name="Goldberg J."/>
            <person name="Griggs A."/>
            <person name="Gujja S."/>
            <person name="Hansen M."/>
            <person name="Howarth C."/>
            <person name="Imamovic A."/>
            <person name="Larimer J."/>
            <person name="McCowen C."/>
            <person name="Montmayeur A."/>
            <person name="Murphy C."/>
            <person name="Neiman D."/>
            <person name="Pearson M."/>
            <person name="Priest M."/>
            <person name="Roberts A."/>
            <person name="Saif S."/>
            <person name="Shea T."/>
            <person name="Sisk P."/>
            <person name="Sykes S."/>
            <person name="Wortman J."/>
            <person name="Nusbaum C."/>
            <person name="Birren B."/>
        </authorList>
    </citation>
    <scope>NUCLEOTIDE SEQUENCE [LARGE SCALE GENOMIC DNA]</scope>
    <source>
        <strain evidence="2 3">ACS-216-V-Col6b</strain>
    </source>
</reference>
<name>K9D3J4_9FIRM</name>
<dbReference type="EMBL" id="AHAF01000020">
    <property type="protein sequence ID" value="EKU77736.1"/>
    <property type="molecule type" value="Genomic_DNA"/>
</dbReference>
<dbReference type="PATRIC" id="fig|883156.3.peg.1910"/>
<evidence type="ECO:0000313" key="3">
    <source>
        <dbReference type="Proteomes" id="UP000009891"/>
    </source>
</evidence>
<keyword evidence="1" id="KW-0812">Transmembrane</keyword>
<keyword evidence="1" id="KW-1133">Transmembrane helix</keyword>
<sequence>MKQWLRIIRAYGSYIKTPKGRYEWQSYIKALILWLVLSLLVMGILYCL</sequence>
<proteinExistence type="predicted"/>
<organism evidence="2 3">
    <name type="scientific">Veillonella seminalis ACS-216-V-Col6b</name>
    <dbReference type="NCBI Taxonomy" id="883156"/>
    <lineage>
        <taxon>Bacteria</taxon>
        <taxon>Bacillati</taxon>
        <taxon>Bacillota</taxon>
        <taxon>Negativicutes</taxon>
        <taxon>Veillonellales</taxon>
        <taxon>Veillonellaceae</taxon>
        <taxon>Veillonella</taxon>
    </lineage>
</organism>
<keyword evidence="1" id="KW-0472">Membrane</keyword>
<protein>
    <submittedName>
        <fullName evidence="2">Uncharacterized protein</fullName>
    </submittedName>
</protein>